<evidence type="ECO:0000259" key="2">
    <source>
        <dbReference type="Pfam" id="PF14321"/>
    </source>
</evidence>
<dbReference type="RefSeq" id="WP_342808893.1">
    <property type="nucleotide sequence ID" value="NZ_JAOPJZ010000008.1"/>
</dbReference>
<feature type="compositionally biased region" description="Acidic residues" evidence="1">
    <location>
        <begin position="218"/>
        <end position="245"/>
    </location>
</feature>
<evidence type="ECO:0000313" key="4">
    <source>
        <dbReference type="Proteomes" id="UP001321047"/>
    </source>
</evidence>
<proteinExistence type="predicted"/>
<evidence type="ECO:0000256" key="1">
    <source>
        <dbReference type="SAM" id="MobiDB-lite"/>
    </source>
</evidence>
<protein>
    <submittedName>
        <fullName evidence="3">DUF4382 domain-containing protein</fullName>
    </submittedName>
</protein>
<sequence>MSALDTLRRRTYLQLSGGLAAAGLAGCLGDESTDATGTLATSVTDQPGDIADFESCVVTVDGVWIKRRDDDSDDETDAESDDETTDDGTENDDGVEAQDEDDVDQGDGREYLEFGEPQEADLVELQGENTQLIDERELTVGSYEYLQLDVSDVDGQLEDGGQAEVSTPGNAPLQFNLTFEIREDERTGFIGDFTPVRRGQTERYLLQPVARGTRVIYEDEADDDDTEDGNETTDGTEDGAGETDE</sequence>
<dbReference type="InterPro" id="IPR006311">
    <property type="entry name" value="TAT_signal"/>
</dbReference>
<reference evidence="3 4" key="1">
    <citation type="submission" date="2022-09" db="EMBL/GenBank/DDBJ databases">
        <title>Enrichment on poylsaccharides allowed isolation of novel metabolic and taxonomic groups of Haloarchaea.</title>
        <authorList>
            <person name="Sorokin D.Y."/>
            <person name="Elcheninov A.G."/>
            <person name="Khizhniak T.V."/>
            <person name="Kolganova T.V."/>
            <person name="Kublanov I.V."/>
        </authorList>
    </citation>
    <scope>NUCLEOTIDE SEQUENCE [LARGE SCALE GENOMIC DNA]</scope>
    <source>
        <strain evidence="3 4">AArc-curdl1</strain>
    </source>
</reference>
<dbReference type="Pfam" id="PF14321">
    <property type="entry name" value="DUF4382"/>
    <property type="match status" value="1"/>
</dbReference>
<feature type="compositionally biased region" description="Acidic residues" evidence="1">
    <location>
        <begin position="71"/>
        <end position="105"/>
    </location>
</feature>
<feature type="region of interest" description="Disordered" evidence="1">
    <location>
        <begin position="215"/>
        <end position="245"/>
    </location>
</feature>
<comment type="caution">
    <text evidence="3">The sequence shown here is derived from an EMBL/GenBank/DDBJ whole genome shotgun (WGS) entry which is preliminary data.</text>
</comment>
<name>A0AAP2Z929_9EURY</name>
<dbReference type="Proteomes" id="UP001321047">
    <property type="component" value="Unassembled WGS sequence"/>
</dbReference>
<keyword evidence="4" id="KW-1185">Reference proteome</keyword>
<dbReference type="AlphaFoldDB" id="A0AAP2Z929"/>
<dbReference type="PROSITE" id="PS51318">
    <property type="entry name" value="TAT"/>
    <property type="match status" value="1"/>
</dbReference>
<gene>
    <name evidence="3" type="ORF">OB919_11245</name>
</gene>
<dbReference type="EMBL" id="JAOPJZ010000008">
    <property type="protein sequence ID" value="MCU4752558.1"/>
    <property type="molecule type" value="Genomic_DNA"/>
</dbReference>
<dbReference type="InterPro" id="IPR025491">
    <property type="entry name" value="DUF4382"/>
</dbReference>
<feature type="region of interest" description="Disordered" evidence="1">
    <location>
        <begin position="68"/>
        <end position="109"/>
    </location>
</feature>
<organism evidence="3 4">
    <name type="scientific">Natronosalvus hydrolyticus</name>
    <dbReference type="NCBI Taxonomy" id="2979988"/>
    <lineage>
        <taxon>Archaea</taxon>
        <taxon>Methanobacteriati</taxon>
        <taxon>Methanobacteriota</taxon>
        <taxon>Stenosarchaea group</taxon>
        <taxon>Halobacteria</taxon>
        <taxon>Halobacteriales</taxon>
        <taxon>Natrialbaceae</taxon>
        <taxon>Natronosalvus</taxon>
    </lineage>
</organism>
<evidence type="ECO:0000313" key="3">
    <source>
        <dbReference type="EMBL" id="MCU4752558.1"/>
    </source>
</evidence>
<feature type="domain" description="DUF4382" evidence="2">
    <location>
        <begin position="36"/>
        <end position="208"/>
    </location>
</feature>
<accession>A0AAP2Z929</accession>